<reference evidence="2" key="1">
    <citation type="submission" date="2017-10" db="EMBL/GenBank/DDBJ databases">
        <title>Completed PacBio SMRT sequence of Methylosinus trichosporium OB3b reveals presence of a third large plasmid.</title>
        <authorList>
            <person name="Charles T.C."/>
            <person name="Lynch M.D.J."/>
            <person name="Heil J.R."/>
            <person name="Cheng J."/>
        </authorList>
    </citation>
    <scope>NUCLEOTIDE SEQUENCE [LARGE SCALE GENOMIC DNA]</scope>
    <source>
        <strain evidence="2">OB3b</strain>
    </source>
</reference>
<keyword evidence="2" id="KW-1185">Reference proteome</keyword>
<name>A0A2D2CYH8_METT3</name>
<evidence type="ECO:0000313" key="2">
    <source>
        <dbReference type="Proteomes" id="UP000230709"/>
    </source>
</evidence>
<gene>
    <name evidence="1" type="ORF">CQW49_07750</name>
</gene>
<sequence length="114" mass="12926">MSATMDRAYLLADRYVREEMSAARVNKPDAIETVADACGLAPGTLHNLFKRRLKNVEKVALALEGFALRRLEQRAAQLRRDIGEMRESRMVVDPARLSELEAALDDVERWLKKG</sequence>
<protein>
    <submittedName>
        <fullName evidence="1">Uncharacterized protein</fullName>
    </submittedName>
</protein>
<dbReference type="KEGG" id="mtw:CQW49_07750"/>
<accession>A0A2D2CYH8</accession>
<dbReference type="RefSeq" id="WP_024749878.1">
    <property type="nucleotide sequence ID" value="NZ_ADVE02000001.1"/>
</dbReference>
<organism evidence="1 2">
    <name type="scientific">Methylosinus trichosporium (strain ATCC 35070 / NCIMB 11131 / UNIQEM 75 / OB3b)</name>
    <dbReference type="NCBI Taxonomy" id="595536"/>
    <lineage>
        <taxon>Bacteria</taxon>
        <taxon>Pseudomonadati</taxon>
        <taxon>Pseudomonadota</taxon>
        <taxon>Alphaproteobacteria</taxon>
        <taxon>Hyphomicrobiales</taxon>
        <taxon>Methylocystaceae</taxon>
        <taxon>Methylosinus</taxon>
    </lineage>
</organism>
<evidence type="ECO:0000313" key="1">
    <source>
        <dbReference type="EMBL" id="ATQ67798.1"/>
    </source>
</evidence>
<dbReference type="AlphaFoldDB" id="A0A2D2CYH8"/>
<dbReference type="Proteomes" id="UP000230709">
    <property type="component" value="Chromosome"/>
</dbReference>
<proteinExistence type="predicted"/>
<dbReference type="EMBL" id="CP023737">
    <property type="protein sequence ID" value="ATQ67798.1"/>
    <property type="molecule type" value="Genomic_DNA"/>
</dbReference>
<dbReference type="STRING" id="595536.GCA_000178815_03604"/>